<sequence>MTTTGPVRRWPPSGASRGLAGAVRRTDLDAGYDRSRAGSGPISSRKRTDLDAGYDRSR</sequence>
<evidence type="ECO:0000256" key="1">
    <source>
        <dbReference type="SAM" id="MobiDB-lite"/>
    </source>
</evidence>
<keyword evidence="3" id="KW-1185">Reference proteome</keyword>
<feature type="region of interest" description="Disordered" evidence="1">
    <location>
        <begin position="1"/>
        <end position="58"/>
    </location>
</feature>
<evidence type="ECO:0000313" key="3">
    <source>
        <dbReference type="Proteomes" id="UP000002941"/>
    </source>
</evidence>
<dbReference type="EMBL" id="AKFT01000069">
    <property type="protein sequence ID" value="EJF46266.1"/>
    <property type="molecule type" value="Genomic_DNA"/>
</dbReference>
<comment type="caution">
    <text evidence="2">The sequence shown here is derived from an EMBL/GenBank/DDBJ whole genome shotgun (WGS) entry which is preliminary data.</text>
</comment>
<gene>
    <name evidence="2" type="ORF">HMPREF1318_2020</name>
</gene>
<feature type="compositionally biased region" description="Basic and acidic residues" evidence="1">
    <location>
        <begin position="24"/>
        <end position="36"/>
    </location>
</feature>
<dbReference type="Proteomes" id="UP000002941">
    <property type="component" value="Unassembled WGS sequence"/>
</dbReference>
<reference evidence="2 3" key="1">
    <citation type="submission" date="2012-05" db="EMBL/GenBank/DDBJ databases">
        <authorList>
            <person name="Harkins D.M."/>
            <person name="Madupu R."/>
            <person name="Durkin A.S."/>
            <person name="Torralba M."/>
            <person name="Methe B."/>
            <person name="Sutton G.G."/>
            <person name="Nelson K.E."/>
        </authorList>
    </citation>
    <scope>NUCLEOTIDE SEQUENCE [LARGE SCALE GENOMIC DNA]</scope>
    <source>
        <strain evidence="2 3">F0489</strain>
    </source>
</reference>
<name>J0XC63_9ACTO</name>
<feature type="compositionally biased region" description="Basic and acidic residues" evidence="1">
    <location>
        <begin position="46"/>
        <end position="58"/>
    </location>
</feature>
<proteinExistence type="predicted"/>
<organism evidence="2 3">
    <name type="scientific">Actinomyces massiliensis F0489</name>
    <dbReference type="NCBI Taxonomy" id="1125718"/>
    <lineage>
        <taxon>Bacteria</taxon>
        <taxon>Bacillati</taxon>
        <taxon>Actinomycetota</taxon>
        <taxon>Actinomycetes</taxon>
        <taxon>Actinomycetales</taxon>
        <taxon>Actinomycetaceae</taxon>
        <taxon>Actinomyces</taxon>
    </lineage>
</organism>
<dbReference type="AlphaFoldDB" id="J0XC63"/>
<accession>J0XC63</accession>
<evidence type="ECO:0000313" key="2">
    <source>
        <dbReference type="EMBL" id="EJF46266.1"/>
    </source>
</evidence>
<protein>
    <submittedName>
        <fullName evidence="2">Uncharacterized protein</fullName>
    </submittedName>
</protein>